<sequence>MPAKDVHTHDVRNTFAARYDHGAGRSEVVTPDDDNDLNYVSRKLYIGRASIDPAQDGALDPSAADPDWHSWMQGAGAYGFITVVHADGSEARYVVPRDGFVLEVRAARVKRTGTTAGEIVSWY</sequence>
<evidence type="ECO:0000313" key="2">
    <source>
        <dbReference type="Proteomes" id="UP000031732"/>
    </source>
</evidence>
<protein>
    <submittedName>
        <fullName evidence="1">Uncharacterized protein</fullName>
    </submittedName>
</protein>
<proteinExistence type="predicted"/>
<organism evidence="1 2">
    <name type="scientific">Paracoccus phage vB_PmaS-R3</name>
    <dbReference type="NCBI Taxonomy" id="2494563"/>
    <lineage>
        <taxon>Viruses</taxon>
        <taxon>Duplodnaviria</taxon>
        <taxon>Heunggongvirae</taxon>
        <taxon>Uroviricota</taxon>
        <taxon>Caudoviricetes</taxon>
        <taxon>Zhuquevirus</taxon>
        <taxon>Zhuquevirus R3</taxon>
    </lineage>
</organism>
<accession>A0A0B5A2I8</accession>
<evidence type="ECO:0000313" key="1">
    <source>
        <dbReference type="EMBL" id="AJD83153.1"/>
    </source>
</evidence>
<keyword evidence="2" id="KW-1185">Reference proteome</keyword>
<reference evidence="2" key="1">
    <citation type="submission" date="2014-11" db="EMBL/GenBank/DDBJ databases">
        <title>Complete genome sequence of Paracoccus marcusii phage vB_PmaS_IMEP1 isolated from the South China Sea.</title>
        <authorList>
            <person name="Xu Y."/>
            <person name="Zhang R."/>
            <person name="Jiao N."/>
        </authorList>
    </citation>
    <scope>NUCLEOTIDE SEQUENCE [LARGE SCALE GENOMIC DNA]</scope>
</reference>
<dbReference type="Proteomes" id="UP000031732">
    <property type="component" value="Genome"/>
</dbReference>
<reference evidence="1 2" key="2">
    <citation type="journal article" date="2015" name="Stand. Genomic Sci.">
        <title>Complete genome sequence of Paracoccus marcusii phage vB_PmaS-R3 isolated from the South China Sea.</title>
        <authorList>
            <person name="Xu Y."/>
            <person name="Zhang R."/>
            <person name="Jiao N."/>
        </authorList>
    </citation>
    <scope>NUCLEOTIDE SEQUENCE [LARGE SCALE GENOMIC DNA]</scope>
</reference>
<dbReference type="GeneID" id="23681313"/>
<dbReference type="KEGG" id="vg:23681313"/>
<dbReference type="RefSeq" id="YP_009126419.1">
    <property type="nucleotide sequence ID" value="NC_026608.1"/>
</dbReference>
<dbReference type="EMBL" id="KP162168">
    <property type="protein sequence ID" value="AJD83153.1"/>
    <property type="molecule type" value="Genomic_DNA"/>
</dbReference>
<name>A0A0B5A2I8_9CAUD</name>